<dbReference type="Proteomes" id="UP001324427">
    <property type="component" value="Unassembled WGS sequence"/>
</dbReference>
<feature type="region of interest" description="Disordered" evidence="2">
    <location>
        <begin position="190"/>
        <end position="231"/>
    </location>
</feature>
<keyword evidence="5" id="KW-1185">Reference proteome</keyword>
<reference evidence="4 5" key="1">
    <citation type="submission" date="2021-11" db="EMBL/GenBank/DDBJ databases">
        <title>Black yeast isolated from Biological Soil Crust.</title>
        <authorList>
            <person name="Kurbessoian T."/>
        </authorList>
    </citation>
    <scope>NUCLEOTIDE SEQUENCE [LARGE SCALE GENOMIC DNA]</scope>
    <source>
        <strain evidence="4 5">CCFEE 5522</strain>
    </source>
</reference>
<feature type="compositionally biased region" description="Polar residues" evidence="2">
    <location>
        <begin position="221"/>
        <end position="231"/>
    </location>
</feature>
<proteinExistence type="inferred from homology"/>
<evidence type="ECO:0000256" key="1">
    <source>
        <dbReference type="ARBA" id="ARBA00038376"/>
    </source>
</evidence>
<protein>
    <recommendedName>
        <fullName evidence="3">NAD-dependent epimerase/dehydratase domain-containing protein</fullName>
    </recommendedName>
</protein>
<feature type="domain" description="NAD-dependent epimerase/dehydratase" evidence="3">
    <location>
        <begin position="3"/>
        <end position="91"/>
    </location>
</feature>
<organism evidence="4 5">
    <name type="scientific">Oleoguttula mirabilis</name>
    <dbReference type="NCBI Taxonomy" id="1507867"/>
    <lineage>
        <taxon>Eukaryota</taxon>
        <taxon>Fungi</taxon>
        <taxon>Dikarya</taxon>
        <taxon>Ascomycota</taxon>
        <taxon>Pezizomycotina</taxon>
        <taxon>Dothideomycetes</taxon>
        <taxon>Dothideomycetidae</taxon>
        <taxon>Mycosphaerellales</taxon>
        <taxon>Teratosphaeriaceae</taxon>
        <taxon>Oleoguttula</taxon>
    </lineage>
</organism>
<dbReference type="InterPro" id="IPR001509">
    <property type="entry name" value="Epimerase_deHydtase"/>
</dbReference>
<dbReference type="GO" id="GO:0016646">
    <property type="term" value="F:oxidoreductase activity, acting on the CH-NH group of donors, NAD or NADP as acceptor"/>
    <property type="evidence" value="ECO:0007669"/>
    <property type="project" value="TreeGrafter"/>
</dbReference>
<comment type="similarity">
    <text evidence="1">Belongs to the avfA family.</text>
</comment>
<evidence type="ECO:0000313" key="5">
    <source>
        <dbReference type="Proteomes" id="UP001324427"/>
    </source>
</evidence>
<evidence type="ECO:0000256" key="2">
    <source>
        <dbReference type="SAM" id="MobiDB-lite"/>
    </source>
</evidence>
<dbReference type="InterPro" id="IPR036291">
    <property type="entry name" value="NAD(P)-bd_dom_sf"/>
</dbReference>
<sequence>MHVAVLGPTGFGGSHVCAELLAKGHQVTGISRSPEKLGTHDRYKPVPVDLQEASIAQLVEAFKSIEVIVNAYNPPAGPNLYSTTTESFLETVRKIILAVKASTPSPYLVAIGGTGSLGLGPAHPYQTVADSRELWVAYRRAVADSEAATAHMEARIGAGNPLAFRDAELPRRPHRPCYEGQPRTFRWSLSSRPSARYRPGPPRTGAYEVVRDLDPPWPRQPSATRDATSDNAYDGRLLGISAADLALAIADEVETQGKVGWHWTAVADLAEEDAPMMPAFATIGFGELCQGQLG</sequence>
<dbReference type="PANTHER" id="PTHR43355">
    <property type="entry name" value="FLAVIN REDUCTASE (NADPH)"/>
    <property type="match status" value="1"/>
</dbReference>
<dbReference type="Pfam" id="PF01370">
    <property type="entry name" value="Epimerase"/>
    <property type="match status" value="1"/>
</dbReference>
<dbReference type="InterPro" id="IPR051606">
    <property type="entry name" value="Polyketide_Oxido-like"/>
</dbReference>
<dbReference type="EMBL" id="JAVFHQ010000044">
    <property type="protein sequence ID" value="KAK4542212.1"/>
    <property type="molecule type" value="Genomic_DNA"/>
</dbReference>
<dbReference type="PANTHER" id="PTHR43355:SF2">
    <property type="entry name" value="FLAVIN REDUCTASE (NADPH)"/>
    <property type="match status" value="1"/>
</dbReference>
<comment type="caution">
    <text evidence="4">The sequence shown here is derived from an EMBL/GenBank/DDBJ whole genome shotgun (WGS) entry which is preliminary data.</text>
</comment>
<evidence type="ECO:0000313" key="4">
    <source>
        <dbReference type="EMBL" id="KAK4542212.1"/>
    </source>
</evidence>
<dbReference type="AlphaFoldDB" id="A0AAV9JAP9"/>
<dbReference type="SUPFAM" id="SSF51735">
    <property type="entry name" value="NAD(P)-binding Rossmann-fold domains"/>
    <property type="match status" value="1"/>
</dbReference>
<accession>A0AAV9JAP9</accession>
<evidence type="ECO:0000259" key="3">
    <source>
        <dbReference type="Pfam" id="PF01370"/>
    </source>
</evidence>
<dbReference type="Gene3D" id="3.40.50.720">
    <property type="entry name" value="NAD(P)-binding Rossmann-like Domain"/>
    <property type="match status" value="1"/>
</dbReference>
<name>A0AAV9JAP9_9PEZI</name>
<gene>
    <name evidence="4" type="ORF">LTR36_007060</name>
</gene>